<gene>
    <name evidence="1" type="ORF">POCTA_138.1.T0210306</name>
</gene>
<evidence type="ECO:0000313" key="2">
    <source>
        <dbReference type="Proteomes" id="UP000683925"/>
    </source>
</evidence>
<comment type="caution">
    <text evidence="1">The sequence shown here is derived from an EMBL/GenBank/DDBJ whole genome shotgun (WGS) entry which is preliminary data.</text>
</comment>
<dbReference type="EMBL" id="CAJJDP010000021">
    <property type="protein sequence ID" value="CAD8148802.1"/>
    <property type="molecule type" value="Genomic_DNA"/>
</dbReference>
<dbReference type="AlphaFoldDB" id="A0A8S1TD50"/>
<dbReference type="Proteomes" id="UP000683925">
    <property type="component" value="Unassembled WGS sequence"/>
</dbReference>
<evidence type="ECO:0000313" key="1">
    <source>
        <dbReference type="EMBL" id="CAD8148802.1"/>
    </source>
</evidence>
<accession>A0A8S1TD50</accession>
<protein>
    <submittedName>
        <fullName evidence="1">Uncharacterized protein</fullName>
    </submittedName>
</protein>
<proteinExistence type="predicted"/>
<reference evidence="1" key="1">
    <citation type="submission" date="2021-01" db="EMBL/GenBank/DDBJ databases">
        <authorList>
            <consortium name="Genoscope - CEA"/>
            <person name="William W."/>
        </authorList>
    </citation>
    <scope>NUCLEOTIDE SEQUENCE</scope>
</reference>
<sequence>MLIWIIKQLTKEEFNNIEQSPLINYFQQSQTNDKVQDRSHIIPTSNIVDQNN</sequence>
<organism evidence="1 2">
    <name type="scientific">Paramecium octaurelia</name>
    <dbReference type="NCBI Taxonomy" id="43137"/>
    <lineage>
        <taxon>Eukaryota</taxon>
        <taxon>Sar</taxon>
        <taxon>Alveolata</taxon>
        <taxon>Ciliophora</taxon>
        <taxon>Intramacronucleata</taxon>
        <taxon>Oligohymenophorea</taxon>
        <taxon>Peniculida</taxon>
        <taxon>Parameciidae</taxon>
        <taxon>Paramecium</taxon>
    </lineage>
</organism>
<keyword evidence="2" id="KW-1185">Reference proteome</keyword>
<name>A0A8S1TD50_PAROT</name>